<dbReference type="RefSeq" id="WP_015236394.1">
    <property type="nucleotide sequence ID" value="NC_019793.1"/>
</dbReference>
<sequence>MGFLRRTLARVGIGNATVDTQLAQVSVRLGEQVEGKVVVRGDQAPQAIEHIELFVLAGNSDQVNMHEVQRARVCGPLEIAPGEERVLPFEFVLSYHTPLSLRGTRVGVQTGVSVRLAVDLNDHDLLEVQPSAPVQTLLDAAELLGLRLSRSYVDYAPARRRPAQQLEFLAPDTYGVKEVELLLSVEPDRIDVTLEVDRRAQGLVSLITTETEARTHFSLAGALLDSGVDAVARELDRFIRERPTS</sequence>
<dbReference type="PATRIC" id="fig|937777.3.peg.2635"/>
<dbReference type="Pfam" id="PF07070">
    <property type="entry name" value="Spo0M"/>
    <property type="match status" value="1"/>
</dbReference>
<dbReference type="Proteomes" id="UP000010467">
    <property type="component" value="Chromosome"/>
</dbReference>
<dbReference type="PANTHER" id="PTHR40053">
    <property type="entry name" value="SPORULATION-CONTROL PROTEIN SPO0M"/>
    <property type="match status" value="1"/>
</dbReference>
<dbReference type="PANTHER" id="PTHR40053:SF1">
    <property type="entry name" value="SPORULATION-CONTROL PROTEIN SPO0M"/>
    <property type="match status" value="1"/>
</dbReference>
<evidence type="ECO:0000313" key="1">
    <source>
        <dbReference type="EMBL" id="AFZ68092.1"/>
    </source>
</evidence>
<dbReference type="EMBL" id="CP003382">
    <property type="protein sequence ID" value="AFZ68092.1"/>
    <property type="molecule type" value="Genomic_DNA"/>
</dbReference>
<reference evidence="2" key="1">
    <citation type="submission" date="2012-03" db="EMBL/GenBank/DDBJ databases">
        <title>Complete sequence of chromosome of Deinococcus peraridilitoris DSM 19664.</title>
        <authorList>
            <person name="Lucas S."/>
            <person name="Copeland A."/>
            <person name="Lapidus A."/>
            <person name="Glavina del Rio T."/>
            <person name="Dalin E."/>
            <person name="Tice H."/>
            <person name="Bruce D."/>
            <person name="Goodwin L."/>
            <person name="Pitluck S."/>
            <person name="Peters L."/>
            <person name="Mikhailova N."/>
            <person name="Lu M."/>
            <person name="Kyrpides N."/>
            <person name="Mavromatis K."/>
            <person name="Ivanova N."/>
            <person name="Brettin T."/>
            <person name="Detter J.C."/>
            <person name="Han C."/>
            <person name="Larimer F."/>
            <person name="Land M."/>
            <person name="Hauser L."/>
            <person name="Markowitz V."/>
            <person name="Cheng J.-F."/>
            <person name="Hugenholtz P."/>
            <person name="Woyke T."/>
            <person name="Wu D."/>
            <person name="Pukall R."/>
            <person name="Steenblock K."/>
            <person name="Brambilla E."/>
            <person name="Klenk H.-P."/>
            <person name="Eisen J.A."/>
        </authorList>
    </citation>
    <scope>NUCLEOTIDE SEQUENCE [LARGE SCALE GENOMIC DNA]</scope>
    <source>
        <strain evidence="2">DSM 19664 / LMG 22246 / CIP 109416 / KR-200</strain>
    </source>
</reference>
<dbReference type="KEGG" id="dpd:Deipe_2627"/>
<keyword evidence="2" id="KW-1185">Reference proteome</keyword>
<dbReference type="AlphaFoldDB" id="L0A4L1"/>
<accession>L0A4L1</accession>
<evidence type="ECO:0000313" key="2">
    <source>
        <dbReference type="Proteomes" id="UP000010467"/>
    </source>
</evidence>
<proteinExistence type="predicted"/>
<organism evidence="1 2">
    <name type="scientific">Deinococcus peraridilitoris (strain DSM 19664 / LMG 22246 / CIP 109416 / KR-200)</name>
    <dbReference type="NCBI Taxonomy" id="937777"/>
    <lineage>
        <taxon>Bacteria</taxon>
        <taxon>Thermotogati</taxon>
        <taxon>Deinococcota</taxon>
        <taxon>Deinococci</taxon>
        <taxon>Deinococcales</taxon>
        <taxon>Deinococcaceae</taxon>
        <taxon>Deinococcus</taxon>
    </lineage>
</organism>
<dbReference type="InterPro" id="IPR009776">
    <property type="entry name" value="Spore_0_M"/>
</dbReference>
<gene>
    <name evidence="1" type="ordered locus">Deipe_2627</name>
</gene>
<name>L0A4L1_DEIPD</name>
<dbReference type="STRING" id="937777.Deipe_2627"/>
<dbReference type="eggNOG" id="COG4326">
    <property type="taxonomic scope" value="Bacteria"/>
</dbReference>
<dbReference type="OrthoDB" id="2351239at2"/>
<dbReference type="HOGENOM" id="CLU_057336_1_1_0"/>
<protein>
    <submittedName>
        <fullName evidence="1">Sporulation control protein</fullName>
    </submittedName>
</protein>